<comment type="caution">
    <text evidence="3">The sequence shown here is derived from an EMBL/GenBank/DDBJ whole genome shotgun (WGS) entry which is preliminary data.</text>
</comment>
<feature type="compositionally biased region" description="Low complexity" evidence="1">
    <location>
        <begin position="30"/>
        <end position="40"/>
    </location>
</feature>
<accession>A0ABQ3RRP2</accession>
<organism evidence="3 4">
    <name type="scientific">Streptomyces asoensis</name>
    <dbReference type="NCBI Taxonomy" id="249586"/>
    <lineage>
        <taxon>Bacteria</taxon>
        <taxon>Bacillati</taxon>
        <taxon>Actinomycetota</taxon>
        <taxon>Actinomycetes</taxon>
        <taxon>Kitasatosporales</taxon>
        <taxon>Streptomycetaceae</taxon>
        <taxon>Streptomyces</taxon>
    </lineage>
</organism>
<name>A0ABQ3RRP2_9ACTN</name>
<dbReference type="EMBL" id="BNEB01000001">
    <property type="protein sequence ID" value="GHI58524.1"/>
    <property type="molecule type" value="Genomic_DNA"/>
</dbReference>
<proteinExistence type="predicted"/>
<evidence type="ECO:0000256" key="2">
    <source>
        <dbReference type="SAM" id="Phobius"/>
    </source>
</evidence>
<feature type="region of interest" description="Disordered" evidence="1">
    <location>
        <begin position="101"/>
        <end position="120"/>
    </location>
</feature>
<evidence type="ECO:0000313" key="4">
    <source>
        <dbReference type="Proteomes" id="UP000649259"/>
    </source>
</evidence>
<sequence>MSKTNRLEVGIMNSSRARSTQATARGGDLGAPQGAPAPAGGLDGAGADGAATDGQRPGRSRGARSPWAVLCAVAAVVLGPAATTASALEQANRAPLHHAVRIDPAPAYIPADSTRRKPAA</sequence>
<protein>
    <submittedName>
        <fullName evidence="3">Uncharacterized protein</fullName>
    </submittedName>
</protein>
<feature type="compositionally biased region" description="Polar residues" evidence="1">
    <location>
        <begin position="12"/>
        <end position="23"/>
    </location>
</feature>
<reference evidence="4" key="1">
    <citation type="submission" date="2023-07" db="EMBL/GenBank/DDBJ databases">
        <title>Whole genome shotgun sequence of Streptomyces cacaoi subsp. asoensis NBRC 13813.</title>
        <authorList>
            <person name="Komaki H."/>
            <person name="Tamura T."/>
        </authorList>
    </citation>
    <scope>NUCLEOTIDE SEQUENCE [LARGE SCALE GENOMIC DNA]</scope>
    <source>
        <strain evidence="4">NBRC 13813</strain>
    </source>
</reference>
<feature type="transmembrane region" description="Helical" evidence="2">
    <location>
        <begin position="67"/>
        <end position="88"/>
    </location>
</feature>
<gene>
    <name evidence="3" type="ORF">Saso_01740</name>
</gene>
<keyword evidence="4" id="KW-1185">Reference proteome</keyword>
<keyword evidence="2" id="KW-0812">Transmembrane</keyword>
<keyword evidence="2" id="KW-0472">Membrane</keyword>
<keyword evidence="2" id="KW-1133">Transmembrane helix</keyword>
<evidence type="ECO:0000313" key="3">
    <source>
        <dbReference type="EMBL" id="GHI58524.1"/>
    </source>
</evidence>
<dbReference type="Proteomes" id="UP000649259">
    <property type="component" value="Unassembled WGS sequence"/>
</dbReference>
<evidence type="ECO:0000256" key="1">
    <source>
        <dbReference type="SAM" id="MobiDB-lite"/>
    </source>
</evidence>
<feature type="region of interest" description="Disordered" evidence="1">
    <location>
        <begin position="1"/>
        <end position="64"/>
    </location>
</feature>